<accession>A0ABN8Y578</accession>
<dbReference type="Proteomes" id="UP001176941">
    <property type="component" value="Chromosome 15"/>
</dbReference>
<dbReference type="EMBL" id="OX459951">
    <property type="protein sequence ID" value="CAI9156745.1"/>
    <property type="molecule type" value="Genomic_DNA"/>
</dbReference>
<evidence type="ECO:0000313" key="1">
    <source>
        <dbReference type="EMBL" id="CAI9156745.1"/>
    </source>
</evidence>
<evidence type="ECO:0000313" key="2">
    <source>
        <dbReference type="Proteomes" id="UP001176941"/>
    </source>
</evidence>
<name>A0ABN8Y578_RANTA</name>
<keyword evidence="2" id="KW-1185">Reference proteome</keyword>
<organism evidence="1 2">
    <name type="scientific">Rangifer tarandus platyrhynchus</name>
    <name type="common">Svalbard reindeer</name>
    <dbReference type="NCBI Taxonomy" id="3082113"/>
    <lineage>
        <taxon>Eukaryota</taxon>
        <taxon>Metazoa</taxon>
        <taxon>Chordata</taxon>
        <taxon>Craniata</taxon>
        <taxon>Vertebrata</taxon>
        <taxon>Euteleostomi</taxon>
        <taxon>Mammalia</taxon>
        <taxon>Eutheria</taxon>
        <taxon>Laurasiatheria</taxon>
        <taxon>Artiodactyla</taxon>
        <taxon>Ruminantia</taxon>
        <taxon>Pecora</taxon>
        <taxon>Cervidae</taxon>
        <taxon>Odocoileinae</taxon>
        <taxon>Rangifer</taxon>
    </lineage>
</organism>
<reference evidence="1" key="1">
    <citation type="submission" date="2023-04" db="EMBL/GenBank/DDBJ databases">
        <authorList>
            <consortium name="ELIXIR-Norway"/>
        </authorList>
    </citation>
    <scope>NUCLEOTIDE SEQUENCE [LARGE SCALE GENOMIC DNA]</scope>
</reference>
<sequence length="110" mass="12528">MGIFQSRMFLFRGLADWNVYLWMLGAVWEQASPEGMVYPFVLVRLSGCCWLCSKPQAASWRRALLPKLQSLEDLMDDASVRIPSVGEKNRSPPRQGNFTYGTLGCPKHLF</sequence>
<protein>
    <submittedName>
        <fullName evidence="1">Uncharacterized protein</fullName>
    </submittedName>
</protein>
<proteinExistence type="predicted"/>
<gene>
    <name evidence="1" type="ORF">MRATA1EN1_LOCUS5707</name>
</gene>